<dbReference type="Gene3D" id="2.40.128.680">
    <property type="match status" value="1"/>
</dbReference>
<dbReference type="PANTHER" id="PTHR47204">
    <property type="entry name" value="OS02G0168900 PROTEIN"/>
    <property type="match status" value="1"/>
</dbReference>
<dbReference type="EMBL" id="CAACVG010005457">
    <property type="protein sequence ID" value="VEN39336.1"/>
    <property type="molecule type" value="Genomic_DNA"/>
</dbReference>
<keyword evidence="2" id="KW-1185">Reference proteome</keyword>
<dbReference type="GO" id="GO:0032299">
    <property type="term" value="C:ribonuclease H2 complex"/>
    <property type="evidence" value="ECO:0007669"/>
    <property type="project" value="InterPro"/>
</dbReference>
<protein>
    <submittedName>
        <fullName evidence="1">Uncharacterized protein</fullName>
    </submittedName>
</protein>
<gene>
    <name evidence="1" type="ORF">CALMAC_LOCUS3908</name>
</gene>
<accession>A0A653BVM0</accession>
<reference evidence="1 2" key="1">
    <citation type="submission" date="2019-01" db="EMBL/GenBank/DDBJ databases">
        <authorList>
            <person name="Sayadi A."/>
        </authorList>
    </citation>
    <scope>NUCLEOTIDE SEQUENCE [LARGE SCALE GENOMIC DNA]</scope>
</reference>
<evidence type="ECO:0000313" key="2">
    <source>
        <dbReference type="Proteomes" id="UP000410492"/>
    </source>
</evidence>
<dbReference type="PANTHER" id="PTHR47204:SF1">
    <property type="entry name" value="RIBONUCLEASE H2 SUBUNIT C"/>
    <property type="match status" value="1"/>
</dbReference>
<dbReference type="GO" id="GO:0006401">
    <property type="term" value="P:RNA catabolic process"/>
    <property type="evidence" value="ECO:0007669"/>
    <property type="project" value="InterPro"/>
</dbReference>
<dbReference type="OrthoDB" id="6222486at2759"/>
<organism evidence="1 2">
    <name type="scientific">Callosobruchus maculatus</name>
    <name type="common">Southern cowpea weevil</name>
    <name type="synonym">Pulse bruchid</name>
    <dbReference type="NCBI Taxonomy" id="64391"/>
    <lineage>
        <taxon>Eukaryota</taxon>
        <taxon>Metazoa</taxon>
        <taxon>Ecdysozoa</taxon>
        <taxon>Arthropoda</taxon>
        <taxon>Hexapoda</taxon>
        <taxon>Insecta</taxon>
        <taxon>Pterygota</taxon>
        <taxon>Neoptera</taxon>
        <taxon>Endopterygota</taxon>
        <taxon>Coleoptera</taxon>
        <taxon>Polyphaga</taxon>
        <taxon>Cucujiformia</taxon>
        <taxon>Chrysomeloidea</taxon>
        <taxon>Chrysomelidae</taxon>
        <taxon>Bruchinae</taxon>
        <taxon>Bruchini</taxon>
        <taxon>Callosobruchus</taxon>
    </lineage>
</organism>
<dbReference type="InterPro" id="IPR013924">
    <property type="entry name" value="RNase_H2_suC"/>
</dbReference>
<dbReference type="CDD" id="cd09271">
    <property type="entry name" value="RNase_H2-C"/>
    <property type="match status" value="1"/>
</dbReference>
<evidence type="ECO:0000313" key="1">
    <source>
        <dbReference type="EMBL" id="VEN39336.1"/>
    </source>
</evidence>
<sequence length="134" mass="15406">MATIHIQPKTQFAKENSKLQSMPFKVHADCDAKVEQYFNNYVKTTEDNNLKSSFRGYPLLGKEVSVPDGYVGLVLHESIKPSTDKEERKFRITNTFSNITFWNWDKVPSKNDSITKALEWIDIAEALHSPIVEE</sequence>
<proteinExistence type="predicted"/>
<dbReference type="Pfam" id="PF08615">
    <property type="entry name" value="RNase_H2_suC"/>
    <property type="match status" value="1"/>
</dbReference>
<dbReference type="AlphaFoldDB" id="A0A653BVM0"/>
<dbReference type="Proteomes" id="UP000410492">
    <property type="component" value="Unassembled WGS sequence"/>
</dbReference>
<name>A0A653BVM0_CALMS</name>